<evidence type="ECO:0000313" key="2">
    <source>
        <dbReference type="Proteomes" id="UP000249522"/>
    </source>
</evidence>
<organism evidence="1 2">
    <name type="scientific">Paenibacillus sambharensis</name>
    <dbReference type="NCBI Taxonomy" id="1803190"/>
    <lineage>
        <taxon>Bacteria</taxon>
        <taxon>Bacillati</taxon>
        <taxon>Bacillota</taxon>
        <taxon>Bacilli</taxon>
        <taxon>Bacillales</taxon>
        <taxon>Paenibacillaceae</taxon>
        <taxon>Paenibacillus</taxon>
    </lineage>
</organism>
<evidence type="ECO:0000313" key="1">
    <source>
        <dbReference type="EMBL" id="PZD94402.1"/>
    </source>
</evidence>
<dbReference type="AlphaFoldDB" id="A0A2W1LH81"/>
<dbReference type="OrthoDB" id="2622122at2"/>
<dbReference type="EMBL" id="QKRB01000053">
    <property type="protein sequence ID" value="PZD94402.1"/>
    <property type="molecule type" value="Genomic_DNA"/>
</dbReference>
<dbReference type="RefSeq" id="WP_111148171.1">
    <property type="nucleotide sequence ID" value="NZ_QKRB01000053.1"/>
</dbReference>
<gene>
    <name evidence="1" type="ORF">DNH61_18555</name>
</gene>
<keyword evidence="2" id="KW-1185">Reference proteome</keyword>
<comment type="caution">
    <text evidence="1">The sequence shown here is derived from an EMBL/GenBank/DDBJ whole genome shotgun (WGS) entry which is preliminary data.</text>
</comment>
<sequence>MKKILIIVTAGVLLLTGTLLVYQQWWSLSSIIHKYGFYKEDTITTKSLAMPDDQTYHIFLLADQHNTGILVAEKASFGRWKATPLNSIVAERSRSHYGTAVVPVAKFANGGVYFETHMFIAGPLNHDEGQQIKGNADFDLSVEYYSKNGDKIMFVHAVQNARTRSMSSVQVLQYGQEA</sequence>
<protein>
    <submittedName>
        <fullName evidence="1">Uncharacterized protein</fullName>
    </submittedName>
</protein>
<dbReference type="Proteomes" id="UP000249522">
    <property type="component" value="Unassembled WGS sequence"/>
</dbReference>
<name>A0A2W1LH81_9BACL</name>
<reference evidence="1 2" key="1">
    <citation type="submission" date="2018-06" db="EMBL/GenBank/DDBJ databases">
        <title>Paenibacillus imtechensis sp. nov.</title>
        <authorList>
            <person name="Pinnaka A.K."/>
            <person name="Singh H."/>
            <person name="Kaur M."/>
        </authorList>
    </citation>
    <scope>NUCLEOTIDE SEQUENCE [LARGE SCALE GENOMIC DNA]</scope>
    <source>
        <strain evidence="1 2">SMB1</strain>
    </source>
</reference>
<proteinExistence type="predicted"/>
<accession>A0A2W1LH81</accession>